<evidence type="ECO:0000256" key="1">
    <source>
        <dbReference type="ARBA" id="ARBA00023125"/>
    </source>
</evidence>
<organism evidence="5 6">
    <name type="scientific">Allostreptomyces psammosilenae</name>
    <dbReference type="NCBI Taxonomy" id="1892865"/>
    <lineage>
        <taxon>Bacteria</taxon>
        <taxon>Bacillati</taxon>
        <taxon>Actinomycetota</taxon>
        <taxon>Actinomycetes</taxon>
        <taxon>Kitasatosporales</taxon>
        <taxon>Streptomycetaceae</taxon>
        <taxon>Allostreptomyces</taxon>
    </lineage>
</organism>
<dbReference type="RefSeq" id="WP_179816880.1">
    <property type="nucleotide sequence ID" value="NZ_JACBZD010000002.1"/>
</dbReference>
<dbReference type="Proteomes" id="UP000567795">
    <property type="component" value="Unassembled WGS sequence"/>
</dbReference>
<feature type="DNA-binding region" description="H-T-H motif" evidence="2">
    <location>
        <begin position="33"/>
        <end position="52"/>
    </location>
</feature>
<dbReference type="EMBL" id="JACBZD010000002">
    <property type="protein sequence ID" value="NYI07970.1"/>
    <property type="molecule type" value="Genomic_DNA"/>
</dbReference>
<evidence type="ECO:0000256" key="2">
    <source>
        <dbReference type="PROSITE-ProRule" id="PRU00335"/>
    </source>
</evidence>
<dbReference type="Gene3D" id="1.10.357.10">
    <property type="entry name" value="Tetracycline Repressor, domain 2"/>
    <property type="match status" value="1"/>
</dbReference>
<evidence type="ECO:0000313" key="5">
    <source>
        <dbReference type="EMBL" id="NYI07970.1"/>
    </source>
</evidence>
<reference evidence="5 6" key="1">
    <citation type="submission" date="2020-07" db="EMBL/GenBank/DDBJ databases">
        <title>Sequencing the genomes of 1000 actinobacteria strains.</title>
        <authorList>
            <person name="Klenk H.-P."/>
        </authorList>
    </citation>
    <scope>NUCLEOTIDE SEQUENCE [LARGE SCALE GENOMIC DNA]</scope>
    <source>
        <strain evidence="5 6">DSM 42178</strain>
    </source>
</reference>
<feature type="domain" description="HTH tetR-type" evidence="4">
    <location>
        <begin position="10"/>
        <end position="70"/>
    </location>
</feature>
<dbReference type="SUPFAM" id="SSF46689">
    <property type="entry name" value="Homeodomain-like"/>
    <property type="match status" value="1"/>
</dbReference>
<dbReference type="PROSITE" id="PS01081">
    <property type="entry name" value="HTH_TETR_1"/>
    <property type="match status" value="1"/>
</dbReference>
<evidence type="ECO:0000313" key="6">
    <source>
        <dbReference type="Proteomes" id="UP000567795"/>
    </source>
</evidence>
<gene>
    <name evidence="5" type="ORF">FHU37_004999</name>
</gene>
<keyword evidence="1 2" id="KW-0238">DNA-binding</keyword>
<dbReference type="Pfam" id="PF00440">
    <property type="entry name" value="TetR_N"/>
    <property type="match status" value="1"/>
</dbReference>
<protein>
    <submittedName>
        <fullName evidence="5">AcrR family transcriptional regulator</fullName>
    </submittedName>
</protein>
<dbReference type="GO" id="GO:0003700">
    <property type="term" value="F:DNA-binding transcription factor activity"/>
    <property type="evidence" value="ECO:0007669"/>
    <property type="project" value="TreeGrafter"/>
</dbReference>
<dbReference type="InterPro" id="IPR023772">
    <property type="entry name" value="DNA-bd_HTH_TetR-type_CS"/>
</dbReference>
<evidence type="ECO:0000259" key="4">
    <source>
        <dbReference type="PROSITE" id="PS50977"/>
    </source>
</evidence>
<evidence type="ECO:0000256" key="3">
    <source>
        <dbReference type="SAM" id="MobiDB-lite"/>
    </source>
</evidence>
<dbReference type="InterPro" id="IPR050109">
    <property type="entry name" value="HTH-type_TetR-like_transc_reg"/>
</dbReference>
<comment type="caution">
    <text evidence="5">The sequence shown here is derived from an EMBL/GenBank/DDBJ whole genome shotgun (WGS) entry which is preliminary data.</text>
</comment>
<accession>A0A853A3C2</accession>
<dbReference type="GO" id="GO:0000976">
    <property type="term" value="F:transcription cis-regulatory region binding"/>
    <property type="evidence" value="ECO:0007669"/>
    <property type="project" value="TreeGrafter"/>
</dbReference>
<keyword evidence="6" id="KW-1185">Reference proteome</keyword>
<dbReference type="PROSITE" id="PS50977">
    <property type="entry name" value="HTH_TETR_2"/>
    <property type="match status" value="1"/>
</dbReference>
<dbReference type="InterPro" id="IPR009057">
    <property type="entry name" value="Homeodomain-like_sf"/>
</dbReference>
<dbReference type="PANTHER" id="PTHR30055:SF226">
    <property type="entry name" value="HTH-TYPE TRANSCRIPTIONAL REGULATOR PKSA"/>
    <property type="match status" value="1"/>
</dbReference>
<dbReference type="InterPro" id="IPR001647">
    <property type="entry name" value="HTH_TetR"/>
</dbReference>
<dbReference type="PANTHER" id="PTHR30055">
    <property type="entry name" value="HTH-TYPE TRANSCRIPTIONAL REGULATOR RUTR"/>
    <property type="match status" value="1"/>
</dbReference>
<proteinExistence type="predicted"/>
<name>A0A853A3C2_9ACTN</name>
<feature type="region of interest" description="Disordered" evidence="3">
    <location>
        <begin position="188"/>
        <end position="229"/>
    </location>
</feature>
<sequence length="229" mass="25258">MQATRRRRGSDTRAEIQEVALTLFTEKGYEATSLREIAERLGITKAALYYHFKSKEDIVHTLLDDRLEVVDELISWASAQPRTPDLPRKVVDRWAETISDRGLRMVRFALANQHVLREFSPKHAGMHGRLRELFAILTDPQASVADQLRVRMALISVQVAIVAAQDLDADDEEIIDVAKELAHLMLPPVGGPADAQADHAGDGHTQAKPPPTGTGDPEDTAAPGHGRQP</sequence>
<dbReference type="AlphaFoldDB" id="A0A853A3C2"/>
<dbReference type="PRINTS" id="PR00455">
    <property type="entry name" value="HTHTETR"/>
</dbReference>